<sequence length="198" mass="23208">MSQIINIEDPEQIQQTYPEFIFQEIQLNKDEYIVKASRKHWIVFRSAFLVGFFIPFVTIFMAMFISTPFLHMPKLIADKLSIGFMYASPIFFFFGVFMFLWELFLWYRTFYLVTSQRLIKVEQQTLFSSKTHQMYLDKVQDAICKISGFEALLYGYGDISIQGSSETAQIEFKKVGYPKKMQKIIASVAGKVVRTNQD</sequence>
<keyword evidence="1" id="KW-0812">Transmembrane</keyword>
<keyword evidence="1" id="KW-1133">Transmembrane helix</keyword>
<proteinExistence type="predicted"/>
<feature type="transmembrane region" description="Helical" evidence="1">
    <location>
        <begin position="42"/>
        <end position="65"/>
    </location>
</feature>
<comment type="caution">
    <text evidence="2">The sequence shown here is derived from an EMBL/GenBank/DDBJ whole genome shotgun (WGS) entry which is preliminary data.</text>
</comment>
<accession>A0A0G0C050</accession>
<name>A0A0G0C050_UNCC3</name>
<evidence type="ECO:0000313" key="3">
    <source>
        <dbReference type="Proteomes" id="UP000034581"/>
    </source>
</evidence>
<dbReference type="STRING" id="1618350.UR67_C0006G0018"/>
<evidence type="ECO:0008006" key="4">
    <source>
        <dbReference type="Google" id="ProtNLM"/>
    </source>
</evidence>
<evidence type="ECO:0000256" key="1">
    <source>
        <dbReference type="SAM" id="Phobius"/>
    </source>
</evidence>
<keyword evidence="1" id="KW-0472">Membrane</keyword>
<protein>
    <recommendedName>
        <fullName evidence="4">DUF304 domain-containing protein</fullName>
    </recommendedName>
</protein>
<dbReference type="AlphaFoldDB" id="A0A0G0C050"/>
<feature type="transmembrane region" description="Helical" evidence="1">
    <location>
        <begin position="85"/>
        <end position="107"/>
    </location>
</feature>
<gene>
    <name evidence="2" type="ORF">UR67_C0006G0018</name>
</gene>
<dbReference type="Proteomes" id="UP000034581">
    <property type="component" value="Unassembled WGS sequence"/>
</dbReference>
<dbReference type="EMBL" id="LBQB01000006">
    <property type="protein sequence ID" value="KKP69451.1"/>
    <property type="molecule type" value="Genomic_DNA"/>
</dbReference>
<evidence type="ECO:0000313" key="2">
    <source>
        <dbReference type="EMBL" id="KKP69451.1"/>
    </source>
</evidence>
<organism evidence="2 3">
    <name type="scientific">candidate division CPR3 bacterium GW2011_GWF2_35_18</name>
    <dbReference type="NCBI Taxonomy" id="1618350"/>
    <lineage>
        <taxon>Bacteria</taxon>
        <taxon>Bacteria division CPR3</taxon>
    </lineage>
</organism>
<reference evidence="2 3" key="1">
    <citation type="journal article" date="2015" name="Nature">
        <title>rRNA introns, odd ribosomes, and small enigmatic genomes across a large radiation of phyla.</title>
        <authorList>
            <person name="Brown C.T."/>
            <person name="Hug L.A."/>
            <person name="Thomas B.C."/>
            <person name="Sharon I."/>
            <person name="Castelle C.J."/>
            <person name="Singh A."/>
            <person name="Wilkins M.J."/>
            <person name="Williams K.H."/>
            <person name="Banfield J.F."/>
        </authorList>
    </citation>
    <scope>NUCLEOTIDE SEQUENCE [LARGE SCALE GENOMIC DNA]</scope>
</reference>